<name>A0A0K9GSH4_9BACI</name>
<dbReference type="PATRIC" id="fig|1679170.3.peg.1797"/>
<gene>
    <name evidence="1" type="ORF">AC625_08385</name>
</gene>
<dbReference type="AlphaFoldDB" id="A0A0K9GSH4"/>
<accession>A0A0K9GSH4</accession>
<proteinExistence type="predicted"/>
<reference evidence="2" key="1">
    <citation type="submission" date="2015-07" db="EMBL/GenBank/DDBJ databases">
        <title>Genome sequencing project for genomic taxonomy and phylogenomics of Bacillus-like bacteria.</title>
        <authorList>
            <person name="Liu B."/>
            <person name="Wang J."/>
            <person name="Zhu Y."/>
            <person name="Liu G."/>
            <person name="Chen Q."/>
            <person name="Chen Z."/>
            <person name="Lan J."/>
            <person name="Che J."/>
            <person name="Ge C."/>
            <person name="Shi H."/>
            <person name="Pan Z."/>
            <person name="Liu X."/>
        </authorList>
    </citation>
    <scope>NUCLEOTIDE SEQUENCE [LARGE SCALE GENOMIC DNA]</scope>
    <source>
        <strain evidence="2">FJAT-27997</strain>
    </source>
</reference>
<sequence>MQPCRCTNCQQMFAIDLKEKDHGKGITETFFSCSFCNHRYLVTVTNRTIRNRISKFSNEWAKMSKLRNGKEWDKDVWMKKYEKLQTYKPVTNEMIHKLKAQ</sequence>
<keyword evidence="2" id="KW-1185">Reference proteome</keyword>
<dbReference type="STRING" id="1679170.AC625_08385"/>
<dbReference type="EMBL" id="LFZW01000001">
    <property type="protein sequence ID" value="KMY49561.1"/>
    <property type="molecule type" value="Genomic_DNA"/>
</dbReference>
<evidence type="ECO:0000313" key="2">
    <source>
        <dbReference type="Proteomes" id="UP000037146"/>
    </source>
</evidence>
<organism evidence="1 2">
    <name type="scientific">Peribacillus loiseleuriae</name>
    <dbReference type="NCBI Taxonomy" id="1679170"/>
    <lineage>
        <taxon>Bacteria</taxon>
        <taxon>Bacillati</taxon>
        <taxon>Bacillota</taxon>
        <taxon>Bacilli</taxon>
        <taxon>Bacillales</taxon>
        <taxon>Bacillaceae</taxon>
        <taxon>Peribacillus</taxon>
    </lineage>
</organism>
<dbReference type="Proteomes" id="UP000037146">
    <property type="component" value="Unassembled WGS sequence"/>
</dbReference>
<evidence type="ECO:0000313" key="1">
    <source>
        <dbReference type="EMBL" id="KMY49561.1"/>
    </source>
</evidence>
<protein>
    <recommendedName>
        <fullName evidence="3">Transglycosylase</fullName>
    </recommendedName>
</protein>
<evidence type="ECO:0008006" key="3">
    <source>
        <dbReference type="Google" id="ProtNLM"/>
    </source>
</evidence>
<comment type="caution">
    <text evidence="1">The sequence shown here is derived from an EMBL/GenBank/DDBJ whole genome shotgun (WGS) entry which is preliminary data.</text>
</comment>